<keyword evidence="1 5" id="KW-0820">tRNA-binding</keyword>
<dbReference type="GO" id="GO:0000049">
    <property type="term" value="F:tRNA binding"/>
    <property type="evidence" value="ECO:0007669"/>
    <property type="project" value="UniProtKB-UniRule"/>
</dbReference>
<comment type="similarity">
    <text evidence="5">Belongs to the NEMF family.</text>
</comment>
<proteinExistence type="inferred from homology"/>
<dbReference type="EMBL" id="LWAF01000001">
    <property type="protein sequence ID" value="ODN31345.1"/>
    <property type="molecule type" value="Genomic_DNA"/>
</dbReference>
<dbReference type="Proteomes" id="UP000094570">
    <property type="component" value="Unassembled WGS sequence"/>
</dbReference>
<comment type="caution">
    <text evidence="7">The sequence shown here is derived from an EMBL/GenBank/DDBJ whole genome shotgun (WGS) entry which is preliminary data.</text>
</comment>
<feature type="coiled-coil region" evidence="5">
    <location>
        <begin position="376"/>
        <end position="410"/>
    </location>
</feature>
<gene>
    <name evidence="5" type="primary">rqcH</name>
    <name evidence="7" type="ORF">A4H02_00855</name>
</gene>
<dbReference type="AlphaFoldDB" id="A0A1E3G4Z6"/>
<dbReference type="STRING" id="1008305.A4H02_00855"/>
<name>A0A1E3G4Z6_9BACT</name>
<dbReference type="HAMAP" id="MF_00844_B">
    <property type="entry name" value="RqcH_B"/>
    <property type="match status" value="1"/>
</dbReference>
<keyword evidence="5" id="KW-0175">Coiled coil</keyword>
<keyword evidence="3 5" id="KW-0694">RNA-binding</keyword>
<keyword evidence="2 5" id="KW-0699">rRNA-binding</keyword>
<comment type="subunit">
    <text evidence="5">Associates with stalled 50S ribosomal subunits. Binds to RqcP.</text>
</comment>
<evidence type="ECO:0000256" key="5">
    <source>
        <dbReference type="HAMAP-Rule" id="MF_00844"/>
    </source>
</evidence>
<protein>
    <recommendedName>
        <fullName evidence="5">Rqc2 homolog RqcH</fullName>
        <shortName evidence="5">RqcH</shortName>
    </recommendedName>
</protein>
<evidence type="ECO:0000313" key="8">
    <source>
        <dbReference type="Proteomes" id="UP000094570"/>
    </source>
</evidence>
<organism evidence="7 8">
    <name type="scientific">Fervidobacterium thailandense</name>
    <dbReference type="NCBI Taxonomy" id="1008305"/>
    <lineage>
        <taxon>Bacteria</taxon>
        <taxon>Thermotogati</taxon>
        <taxon>Thermotogota</taxon>
        <taxon>Thermotogae</taxon>
        <taxon>Thermotogales</taxon>
        <taxon>Fervidobacteriaceae</taxon>
        <taxon>Fervidobacterium</taxon>
    </lineage>
</organism>
<sequence>MPFDGFLMNVTVQKIREKILGQSLRNVYLYHQILFFSFDDGDLKISMHPNFSYISWTEHLPMNTEKHSLVELLRNRTRGGRVVEFTSKGYERTAKLVVSKIDELGRLHNYEIYVDIMGKHSNCILVENGTILEAYRRVKTRFRDIFPGEAYKEFPSEKLFPEELRDAETFRKALLSTGTKKLSEALIGIVQGFSRTSAEELLFRADIDDVPVVSLSCEDFRNLHDAYFSLLEEVNRGTLYLYFEREEPIDVAVYRIHKYGDFKECEDLFECLNRYFSFLEQKDVFVQKKNRLVSAVKSRLESLLELQSKLDAELSESSHFDIYRKYGELLKAYSYQISPGQDRVQLLDWETGEQVEVPLEPHLSPIENSMRYFKIYSKMKRKAEGIRERLAELESEINYLQQLLVTIENSENVEELSEIEDEMIETGMISSRGHGRKKTESPKSEPRKYVYNGFTILVGKNNRQNDELVRTSAGNDIWLHAQGIPGAHVIIRTGGKQVDDDTLHFAARLAATYSKGRYSSNVPVDYTFVKNVRKPKGFKPGLVLYTDFKTLFVDPID</sequence>
<dbReference type="Gene3D" id="2.30.310.10">
    <property type="entry name" value="ibrinogen binding protein from staphylococcus aureus domain"/>
    <property type="match status" value="1"/>
</dbReference>
<dbReference type="GO" id="GO:0072344">
    <property type="term" value="P:rescue of stalled ribosome"/>
    <property type="evidence" value="ECO:0007669"/>
    <property type="project" value="UniProtKB-UniRule"/>
</dbReference>
<feature type="domain" description="NFACT RNA-binding" evidence="6">
    <location>
        <begin position="452"/>
        <end position="544"/>
    </location>
</feature>
<dbReference type="Pfam" id="PF05670">
    <property type="entry name" value="NFACT-R_1"/>
    <property type="match status" value="1"/>
</dbReference>
<dbReference type="GO" id="GO:1990112">
    <property type="term" value="C:RQC complex"/>
    <property type="evidence" value="ECO:0007669"/>
    <property type="project" value="TreeGrafter"/>
</dbReference>
<dbReference type="GO" id="GO:0043023">
    <property type="term" value="F:ribosomal large subunit binding"/>
    <property type="evidence" value="ECO:0007669"/>
    <property type="project" value="UniProtKB-UniRule"/>
</dbReference>
<evidence type="ECO:0000313" key="7">
    <source>
        <dbReference type="EMBL" id="ODN31345.1"/>
    </source>
</evidence>
<dbReference type="GO" id="GO:0019843">
    <property type="term" value="F:rRNA binding"/>
    <property type="evidence" value="ECO:0007669"/>
    <property type="project" value="UniProtKB-UniRule"/>
</dbReference>
<comment type="function">
    <text evidence="5">Key component of the ribosome quality control system (RQC), a ribosome-associated complex that mediates the extraction of incompletely synthesized nascent chains from stalled ribosomes and their subsequent degradation. RqcH recruits Ala-charged tRNA, and with RqcP directs the elongation of stalled nascent chains on 50S ribosomal subunits, leading to non-templated C-terminal alanine extensions (Ala tail). The Ala tail promotes nascent chain degradation. May add between 1 and at least 8 Ala residues. Binds to stalled 50S ribosomal subunits.</text>
</comment>
<accession>A0A1E3G4Z6</accession>
<keyword evidence="8" id="KW-1185">Reference proteome</keyword>
<evidence type="ECO:0000256" key="4">
    <source>
        <dbReference type="ARBA" id="ARBA00022917"/>
    </source>
</evidence>
<dbReference type="OrthoDB" id="9766163at2"/>
<dbReference type="InterPro" id="IPR051608">
    <property type="entry name" value="RQC_Subunit_NEMF"/>
</dbReference>
<dbReference type="InterPro" id="IPR008532">
    <property type="entry name" value="NFACT_RNA-bd"/>
</dbReference>
<evidence type="ECO:0000256" key="1">
    <source>
        <dbReference type="ARBA" id="ARBA00022555"/>
    </source>
</evidence>
<evidence type="ECO:0000259" key="6">
    <source>
        <dbReference type="Pfam" id="PF05670"/>
    </source>
</evidence>
<evidence type="ECO:0000256" key="2">
    <source>
        <dbReference type="ARBA" id="ARBA00022730"/>
    </source>
</evidence>
<keyword evidence="4 5" id="KW-0648">Protein biosynthesis</keyword>
<reference evidence="8" key="1">
    <citation type="submission" date="2016-04" db="EMBL/GenBank/DDBJ databases">
        <title>The genome sequence project of a novel Fervidobacterium isolate from a hot spring in Thailand.</title>
        <authorList>
            <person name="Gonzalez J.M."/>
            <person name="Cuecas A."/>
            <person name="Kanoksilapatham W."/>
        </authorList>
    </citation>
    <scope>NUCLEOTIDE SEQUENCE [LARGE SCALE GENOMIC DNA]</scope>
    <source>
        <strain evidence="8">FC2004</strain>
    </source>
</reference>
<dbReference type="InterPro" id="IPR043682">
    <property type="entry name" value="RqcH_bacterial"/>
</dbReference>
<dbReference type="RefSeq" id="WP_069292256.1">
    <property type="nucleotide sequence ID" value="NZ_CP140110.1"/>
</dbReference>
<dbReference type="PANTHER" id="PTHR15239:SF6">
    <property type="entry name" value="RIBOSOME QUALITY CONTROL COMPLEX SUBUNIT NEMF"/>
    <property type="match status" value="1"/>
</dbReference>
<dbReference type="PANTHER" id="PTHR15239">
    <property type="entry name" value="NUCLEAR EXPORT MEDIATOR FACTOR NEMF"/>
    <property type="match status" value="1"/>
</dbReference>
<dbReference type="Pfam" id="PF05833">
    <property type="entry name" value="NFACT_N"/>
    <property type="match status" value="1"/>
</dbReference>
<evidence type="ECO:0000256" key="3">
    <source>
        <dbReference type="ARBA" id="ARBA00022884"/>
    </source>
</evidence>